<gene>
    <name evidence="5" type="ORF">SCAR479_03742</name>
</gene>
<evidence type="ECO:0000256" key="2">
    <source>
        <dbReference type="ARBA" id="ARBA00023242"/>
    </source>
</evidence>
<evidence type="ECO:0000313" key="6">
    <source>
        <dbReference type="Proteomes" id="UP001465668"/>
    </source>
</evidence>
<protein>
    <recommendedName>
        <fullName evidence="4">Zn(2)-C6 fungal-type domain-containing protein</fullName>
    </recommendedName>
</protein>
<dbReference type="PANTHER" id="PTHR47256:SF1">
    <property type="entry name" value="ZN(II)2CYS6 TRANSCRIPTION FACTOR (EUROFUNG)"/>
    <property type="match status" value="1"/>
</dbReference>
<dbReference type="Proteomes" id="UP001465668">
    <property type="component" value="Unassembled WGS sequence"/>
</dbReference>
<dbReference type="InterPro" id="IPR007219">
    <property type="entry name" value="XnlR_reg_dom"/>
</dbReference>
<dbReference type="InterPro" id="IPR001138">
    <property type="entry name" value="Zn2Cys6_DnaBD"/>
</dbReference>
<comment type="caution">
    <text evidence="5">The sequence shown here is derived from an EMBL/GenBank/DDBJ whole genome shotgun (WGS) entry which is preliminary data.</text>
</comment>
<keyword evidence="6" id="KW-1185">Reference proteome</keyword>
<accession>A0ABR2Y0E8</accession>
<dbReference type="PANTHER" id="PTHR47256">
    <property type="entry name" value="ZN(II)2CYS6 TRANSCRIPTION FACTOR (EUROFUNG)-RELATED"/>
    <property type="match status" value="1"/>
</dbReference>
<evidence type="ECO:0000259" key="4">
    <source>
        <dbReference type="PROSITE" id="PS50048"/>
    </source>
</evidence>
<dbReference type="Gene3D" id="4.10.240.10">
    <property type="entry name" value="Zn(2)-C6 fungal-type DNA-binding domain"/>
    <property type="match status" value="1"/>
</dbReference>
<organism evidence="5 6">
    <name type="scientific">Seiridium cardinale</name>
    <dbReference type="NCBI Taxonomy" id="138064"/>
    <lineage>
        <taxon>Eukaryota</taxon>
        <taxon>Fungi</taxon>
        <taxon>Dikarya</taxon>
        <taxon>Ascomycota</taxon>
        <taxon>Pezizomycotina</taxon>
        <taxon>Sordariomycetes</taxon>
        <taxon>Xylariomycetidae</taxon>
        <taxon>Amphisphaeriales</taxon>
        <taxon>Sporocadaceae</taxon>
        <taxon>Seiridium</taxon>
    </lineage>
</organism>
<feature type="region of interest" description="Disordered" evidence="3">
    <location>
        <begin position="1"/>
        <end position="42"/>
    </location>
</feature>
<dbReference type="CDD" id="cd12148">
    <property type="entry name" value="fungal_TF_MHR"/>
    <property type="match status" value="1"/>
</dbReference>
<dbReference type="SUPFAM" id="SSF57701">
    <property type="entry name" value="Zn2/Cys6 DNA-binding domain"/>
    <property type="match status" value="1"/>
</dbReference>
<feature type="domain" description="Zn(2)-C6 fungal-type" evidence="4">
    <location>
        <begin position="41"/>
        <end position="79"/>
    </location>
</feature>
<keyword evidence="1" id="KW-0479">Metal-binding</keyword>
<evidence type="ECO:0000256" key="3">
    <source>
        <dbReference type="SAM" id="MobiDB-lite"/>
    </source>
</evidence>
<feature type="compositionally biased region" description="Low complexity" evidence="3">
    <location>
        <begin position="10"/>
        <end position="25"/>
    </location>
</feature>
<dbReference type="CDD" id="cd00067">
    <property type="entry name" value="GAL4"/>
    <property type="match status" value="1"/>
</dbReference>
<dbReference type="InterPro" id="IPR053187">
    <property type="entry name" value="Notoamide_regulator"/>
</dbReference>
<dbReference type="Pfam" id="PF04082">
    <property type="entry name" value="Fungal_trans"/>
    <property type="match status" value="1"/>
</dbReference>
<name>A0ABR2Y0E8_9PEZI</name>
<dbReference type="PROSITE" id="PS50048">
    <property type="entry name" value="ZN2_CY6_FUNGAL_2"/>
    <property type="match status" value="1"/>
</dbReference>
<evidence type="ECO:0000313" key="5">
    <source>
        <dbReference type="EMBL" id="KAK9779260.1"/>
    </source>
</evidence>
<dbReference type="EMBL" id="JARVKM010000011">
    <property type="protein sequence ID" value="KAK9779260.1"/>
    <property type="molecule type" value="Genomic_DNA"/>
</dbReference>
<proteinExistence type="predicted"/>
<sequence>MSQPLRPLLPAAESSGSRASGSPESPGGGPRPSKRAPTKAACEACRKRKSKARRSRFEQCSAERPRCSICIERNTPCEYKTLPTETHLTAQKRRMTTLQSRCDTFEALYHIIKAKEEDEAINIMQRIRAGTEIETIVKAVQEGDPLRQPSVRPEVRYRYEFPYKREMPLSLRSSAWPNPYLASNLYEKTYGSDLRDGAAEEMASKPGIDDQWRMYLTPYHAVELLDSRLVLLEVARWTKVPASNSLLRALLEIYFIFEYPFHPFFHKDLFLDDMVSGRQRYCSPLLVNAVLAAAWHGYHAIQTRAEHWRPDNLGYRFLAEAHRLLEREQGLAKITTAQAACIMNVTHWLNGVDALGWSLLHKSINMAQQLSLFSPSPESDPMWQKAAAITSWSIFNWQALQCYHMFQSPILAAPPSHDLPDPDLDDSIYGEVYIKYPGSEQQLRMNHGHVFRAVSEFRSILNAVALEAHSGGGKKLPSARVHYYWRTIAKWYERLPTCLTSENIALPSHLKVHMHMHVLLISIFEPFEHLSRSMPPGDPLNPGTVVAQSKASLETLVRLYYLRHGFESYDPTMVLFVSLLAWSSLRDHRKMQAERNSPHIDAVLSTLVLCAKSLWDQGNNYFLSEVIFRLFKSCLPSKDEVRLLREVVEADEDASRIRLMIQEVRSTWPVGIFSTAAASIEESRLSRFIAWCEQTLEDPMQRWAFRNSDPPESPDTAWIRYTD</sequence>
<reference evidence="5 6" key="1">
    <citation type="submission" date="2024-02" db="EMBL/GenBank/DDBJ databases">
        <title>First draft genome assembly of two strains of Seiridium cardinale.</title>
        <authorList>
            <person name="Emiliani G."/>
            <person name="Scali E."/>
        </authorList>
    </citation>
    <scope>NUCLEOTIDE SEQUENCE [LARGE SCALE GENOMIC DNA]</scope>
    <source>
        <strain evidence="5 6">BM-138-000479</strain>
    </source>
</reference>
<keyword evidence="2" id="KW-0539">Nucleus</keyword>
<evidence type="ECO:0000256" key="1">
    <source>
        <dbReference type="ARBA" id="ARBA00022723"/>
    </source>
</evidence>
<dbReference type="InterPro" id="IPR036864">
    <property type="entry name" value="Zn2-C6_fun-type_DNA-bd_sf"/>
</dbReference>